<dbReference type="OMA" id="QVWRGIE"/>
<dbReference type="GO" id="GO:0008270">
    <property type="term" value="F:zinc ion binding"/>
    <property type="evidence" value="ECO:0007669"/>
    <property type="project" value="UniProtKB-KW"/>
</dbReference>
<dbReference type="Pfam" id="PF10551">
    <property type="entry name" value="MULE"/>
    <property type="match status" value="1"/>
</dbReference>
<feature type="domain" description="SWIM-type" evidence="6">
    <location>
        <begin position="747"/>
        <end position="779"/>
    </location>
</feature>
<dbReference type="SMART" id="SM00575">
    <property type="entry name" value="ZnF_PMZ"/>
    <property type="match status" value="1"/>
</dbReference>
<evidence type="ECO:0000256" key="2">
    <source>
        <dbReference type="ARBA" id="ARBA00022771"/>
    </source>
</evidence>
<dbReference type="Proteomes" id="UP000655225">
    <property type="component" value="Unassembled WGS sequence"/>
</dbReference>
<dbReference type="SMART" id="SM00666">
    <property type="entry name" value="PB1"/>
    <property type="match status" value="1"/>
</dbReference>
<feature type="region of interest" description="Disordered" evidence="5">
    <location>
        <begin position="820"/>
        <end position="925"/>
    </location>
</feature>
<reference evidence="7 8" key="1">
    <citation type="submission" date="2020-04" db="EMBL/GenBank/DDBJ databases">
        <title>Plant Genome Project.</title>
        <authorList>
            <person name="Zhang R.-G."/>
        </authorList>
    </citation>
    <scope>NUCLEOTIDE SEQUENCE [LARGE SCALE GENOMIC DNA]</scope>
    <source>
        <strain evidence="7">YNK0</strain>
        <tissue evidence="7">Leaf</tissue>
    </source>
</reference>
<evidence type="ECO:0000256" key="1">
    <source>
        <dbReference type="ARBA" id="ARBA00022723"/>
    </source>
</evidence>
<dbReference type="InterPro" id="IPR018289">
    <property type="entry name" value="MULE_transposase_dom"/>
</dbReference>
<dbReference type="PROSITE" id="PS50966">
    <property type="entry name" value="ZF_SWIM"/>
    <property type="match status" value="1"/>
</dbReference>
<keyword evidence="3" id="KW-0862">Zinc</keyword>
<comment type="caution">
    <text evidence="7">The sequence shown here is derived from an EMBL/GenBank/DDBJ whole genome shotgun (WGS) entry which is preliminary data.</text>
</comment>
<dbReference type="Pfam" id="PF04434">
    <property type="entry name" value="SWIM"/>
    <property type="match status" value="1"/>
</dbReference>
<dbReference type="AlphaFoldDB" id="A0A835D3X0"/>
<dbReference type="InterPro" id="IPR007527">
    <property type="entry name" value="Znf_SWIM"/>
</dbReference>
<gene>
    <name evidence="7" type="ORF">HHK36_025839</name>
</gene>
<evidence type="ECO:0000313" key="7">
    <source>
        <dbReference type="EMBL" id="KAF8389146.1"/>
    </source>
</evidence>
<dbReference type="PANTHER" id="PTHR31973">
    <property type="entry name" value="POLYPROTEIN, PUTATIVE-RELATED"/>
    <property type="match status" value="1"/>
</dbReference>
<feature type="compositionally biased region" description="Basic residues" evidence="5">
    <location>
        <begin position="899"/>
        <end position="914"/>
    </location>
</feature>
<dbReference type="InterPro" id="IPR000270">
    <property type="entry name" value="PB1_dom"/>
</dbReference>
<dbReference type="PANTHER" id="PTHR31973:SF149">
    <property type="entry name" value="SWIM-TYPE DOMAIN-CONTAINING PROTEIN"/>
    <property type="match status" value="1"/>
</dbReference>
<accession>A0A835D3X0</accession>
<proteinExistence type="predicted"/>
<dbReference type="EMBL" id="JABCRI010000019">
    <property type="protein sequence ID" value="KAF8389146.1"/>
    <property type="molecule type" value="Genomic_DNA"/>
</dbReference>
<evidence type="ECO:0000259" key="6">
    <source>
        <dbReference type="PROSITE" id="PS50966"/>
    </source>
</evidence>
<dbReference type="OrthoDB" id="125347at2759"/>
<dbReference type="SUPFAM" id="SSF54277">
    <property type="entry name" value="CAD &amp; PB1 domains"/>
    <property type="match status" value="1"/>
</dbReference>
<sequence length="925" mass="103842">MESKLFDLQEVVQQDGTMARRKLILICQSGGEFVTSDDGSLSYTGGDAHALDINHDTRFDDLKLELSEMWNSDIKTMSIKYFLPGNRKTLITLSSDKDLRRMIDFHGIQASKTIVADSVNLITASTPATTTPAAAVATPVVDAAPVAAPFIIDTFSTAAPADATPTPTILGTAPSGTNSFSIVAANATVRSPTGVTPISTLVTSSPVNATVVDNVGKRKRTASWKVGISSPTIVAVADGQKEKRRTRSSKNEIQRPSIIPVADDVKQERHTTSWKVDINSPTTIAIADDVGLQRLIASWKDGITGVGQQFNNVHEFRDALQKYAIANRFVYKLKKNDSNRVSAKCKAECCSWRIHASWVPVARSFRIKKMNNSHTCGGDTGKSAHPTKYWLASIIKDKLQDTPRYKPKEIIRDICRDFGIELNYTQVWRGVDIARKELQGPYKEAYNQLPWFCEKLVETNPGSVAWLSTNDDSRFQRLFVSFHASIYGFQNGCRPLLFLDATSLKSKYHEILLAATAVDGDDGIFPVVFAVVDVENDDNWHWFLEQLKSVVSTSRSITFVSDRDKGLRKFVLEVFENAHHGYCISHLVENFKKNLKGPFRGDGKRSLAGIFLAAAHAPRLDEFRRCTERMKSVSSEAYNWVMQSEPEYWSNALFRGERYNQITLDILKSLNNWLMEVRELPITQKIDFIRSKMMELFHIRRDDSSRWSTKLTPSKEEKLLEEAQKAGSLRVLFSSDSLFEVHDDSINVVNIDQWDCSCQGWKITGLPCCHAIAVFNCTGRSVYGYCSRTFMTESFHLTYSESINPVPDIGKPLDKEAISETVQVHPPRTHRPPSQRKRKRTKSRQVIKRPLSCSRCKGSGHNRATCKESNTSSTLPLVSDIGKPVDKEAVPDTVQVHPPHTHRPPSQQKRKRTKSRQDQKATFFQ</sequence>
<evidence type="ECO:0000256" key="5">
    <source>
        <dbReference type="SAM" id="MobiDB-lite"/>
    </source>
</evidence>
<keyword evidence="1" id="KW-0479">Metal-binding</keyword>
<name>A0A835D3X0_TETSI</name>
<organism evidence="7 8">
    <name type="scientific">Tetracentron sinense</name>
    <name type="common">Spur-leaf</name>
    <dbReference type="NCBI Taxonomy" id="13715"/>
    <lineage>
        <taxon>Eukaryota</taxon>
        <taxon>Viridiplantae</taxon>
        <taxon>Streptophyta</taxon>
        <taxon>Embryophyta</taxon>
        <taxon>Tracheophyta</taxon>
        <taxon>Spermatophyta</taxon>
        <taxon>Magnoliopsida</taxon>
        <taxon>Trochodendrales</taxon>
        <taxon>Trochodendraceae</taxon>
        <taxon>Tetracentron</taxon>
    </lineage>
</organism>
<dbReference type="Pfam" id="PF03108">
    <property type="entry name" value="DBD_Tnp_Mut"/>
    <property type="match status" value="1"/>
</dbReference>
<keyword evidence="8" id="KW-1185">Reference proteome</keyword>
<dbReference type="InterPro" id="IPR004332">
    <property type="entry name" value="Transposase_MuDR"/>
</dbReference>
<evidence type="ECO:0000256" key="3">
    <source>
        <dbReference type="ARBA" id="ARBA00022833"/>
    </source>
</evidence>
<dbReference type="Pfam" id="PF00564">
    <property type="entry name" value="PB1"/>
    <property type="match status" value="1"/>
</dbReference>
<evidence type="ECO:0000313" key="8">
    <source>
        <dbReference type="Proteomes" id="UP000655225"/>
    </source>
</evidence>
<evidence type="ECO:0000256" key="4">
    <source>
        <dbReference type="PROSITE-ProRule" id="PRU00325"/>
    </source>
</evidence>
<feature type="compositionally biased region" description="Polar residues" evidence="5">
    <location>
        <begin position="867"/>
        <end position="876"/>
    </location>
</feature>
<keyword evidence="2 4" id="KW-0863">Zinc-finger</keyword>
<dbReference type="InterPro" id="IPR006564">
    <property type="entry name" value="Znf_PMZ"/>
</dbReference>
<protein>
    <recommendedName>
        <fullName evidence="6">SWIM-type domain-containing protein</fullName>
    </recommendedName>
</protein>
<feature type="compositionally biased region" description="Basic residues" evidence="5">
    <location>
        <begin position="827"/>
        <end position="847"/>
    </location>
</feature>